<accession>A0A916ZWK3</accession>
<protein>
    <recommendedName>
        <fullName evidence="4">CoxF protein</fullName>
    </recommendedName>
</protein>
<evidence type="ECO:0000313" key="3">
    <source>
        <dbReference type="Proteomes" id="UP000635071"/>
    </source>
</evidence>
<proteinExistence type="predicted"/>
<keyword evidence="3" id="KW-1185">Reference proteome</keyword>
<keyword evidence="1" id="KW-0812">Transmembrane</keyword>
<evidence type="ECO:0000313" key="2">
    <source>
        <dbReference type="EMBL" id="GGE16091.1"/>
    </source>
</evidence>
<reference evidence="2" key="1">
    <citation type="journal article" date="2014" name="Int. J. Syst. Evol. Microbiol.">
        <title>Complete genome sequence of Corynebacterium casei LMG S-19264T (=DSM 44701T), isolated from a smear-ripened cheese.</title>
        <authorList>
            <consortium name="US DOE Joint Genome Institute (JGI-PGF)"/>
            <person name="Walter F."/>
            <person name="Albersmeier A."/>
            <person name="Kalinowski J."/>
            <person name="Ruckert C."/>
        </authorList>
    </citation>
    <scope>NUCLEOTIDE SEQUENCE</scope>
    <source>
        <strain evidence="2">CGMCC 1.15519</strain>
    </source>
</reference>
<gene>
    <name evidence="2" type="ORF">GCM10011529_23140</name>
</gene>
<evidence type="ECO:0008006" key="4">
    <source>
        <dbReference type="Google" id="ProtNLM"/>
    </source>
</evidence>
<comment type="caution">
    <text evidence="2">The sequence shown here is derived from an EMBL/GenBank/DDBJ whole genome shotgun (WGS) entry which is preliminary data.</text>
</comment>
<dbReference type="EMBL" id="BMJM01000008">
    <property type="protein sequence ID" value="GGE16091.1"/>
    <property type="molecule type" value="Genomic_DNA"/>
</dbReference>
<feature type="transmembrane region" description="Helical" evidence="1">
    <location>
        <begin position="26"/>
        <end position="48"/>
    </location>
</feature>
<dbReference type="Proteomes" id="UP000635071">
    <property type="component" value="Unassembled WGS sequence"/>
</dbReference>
<evidence type="ECO:0000256" key="1">
    <source>
        <dbReference type="SAM" id="Phobius"/>
    </source>
</evidence>
<sequence>MIPDSTASWTPEERAAFIARRRSRNIALGLLLAALVALFYGITVVRMAPGLENGKPTVGPTAPPATPAP</sequence>
<dbReference type="AlphaFoldDB" id="A0A916ZWK3"/>
<keyword evidence="1" id="KW-1133">Transmembrane helix</keyword>
<name>A0A916ZWK3_9SPHN</name>
<reference evidence="2" key="2">
    <citation type="submission" date="2020-09" db="EMBL/GenBank/DDBJ databases">
        <authorList>
            <person name="Sun Q."/>
            <person name="Zhou Y."/>
        </authorList>
    </citation>
    <scope>NUCLEOTIDE SEQUENCE</scope>
    <source>
        <strain evidence="2">CGMCC 1.15519</strain>
    </source>
</reference>
<dbReference type="RefSeq" id="WP_188763124.1">
    <property type="nucleotide sequence ID" value="NZ_BMJM01000008.1"/>
</dbReference>
<keyword evidence="1" id="KW-0472">Membrane</keyword>
<organism evidence="2 3">
    <name type="scientific">Sandarakinorhabdus glacialis</name>
    <dbReference type="NCBI Taxonomy" id="1614636"/>
    <lineage>
        <taxon>Bacteria</taxon>
        <taxon>Pseudomonadati</taxon>
        <taxon>Pseudomonadota</taxon>
        <taxon>Alphaproteobacteria</taxon>
        <taxon>Sphingomonadales</taxon>
        <taxon>Sphingosinicellaceae</taxon>
        <taxon>Sandarakinorhabdus</taxon>
    </lineage>
</organism>